<dbReference type="Gene3D" id="3.40.50.1010">
    <property type="entry name" value="5'-nuclease"/>
    <property type="match status" value="1"/>
</dbReference>
<dbReference type="SUPFAM" id="SSF88723">
    <property type="entry name" value="PIN domain-like"/>
    <property type="match status" value="1"/>
</dbReference>
<dbReference type="Proteomes" id="UP001597318">
    <property type="component" value="Unassembled WGS sequence"/>
</dbReference>
<proteinExistence type="predicted"/>
<dbReference type="InterPro" id="IPR029060">
    <property type="entry name" value="PIN-like_dom_sf"/>
</dbReference>
<gene>
    <name evidence="2" type="ORF">ACFSKK_14715</name>
</gene>
<feature type="domain" description="PIN" evidence="1">
    <location>
        <begin position="151"/>
        <end position="280"/>
    </location>
</feature>
<evidence type="ECO:0000313" key="2">
    <source>
        <dbReference type="EMBL" id="MFD2214940.1"/>
    </source>
</evidence>
<evidence type="ECO:0000313" key="3">
    <source>
        <dbReference type="Proteomes" id="UP001597318"/>
    </source>
</evidence>
<name>A0ABW5BZD6_9BACI</name>
<dbReference type="RefSeq" id="WP_379052290.1">
    <property type="nucleotide sequence ID" value="NZ_JBHUIK010000003.1"/>
</dbReference>
<evidence type="ECO:0000259" key="1">
    <source>
        <dbReference type="Pfam" id="PF13638"/>
    </source>
</evidence>
<accession>A0ABW5BZD6</accession>
<reference evidence="3" key="1">
    <citation type="journal article" date="2019" name="Int. J. Syst. Evol. Microbiol.">
        <title>The Global Catalogue of Microorganisms (GCM) 10K type strain sequencing project: providing services to taxonomists for standard genome sequencing and annotation.</title>
        <authorList>
            <consortium name="The Broad Institute Genomics Platform"/>
            <consortium name="The Broad Institute Genome Sequencing Center for Infectious Disease"/>
            <person name="Wu L."/>
            <person name="Ma J."/>
        </authorList>
    </citation>
    <scope>NUCLEOTIDE SEQUENCE [LARGE SCALE GENOMIC DNA]</scope>
    <source>
        <strain evidence="3">CGMCC 1.15474</strain>
    </source>
</reference>
<organism evidence="2 3">
    <name type="scientific">Metabacillus endolithicus</name>
    <dbReference type="NCBI Taxonomy" id="1535204"/>
    <lineage>
        <taxon>Bacteria</taxon>
        <taxon>Bacillati</taxon>
        <taxon>Bacillota</taxon>
        <taxon>Bacilli</taxon>
        <taxon>Bacillales</taxon>
        <taxon>Bacillaceae</taxon>
        <taxon>Metabacillus</taxon>
    </lineage>
</organism>
<dbReference type="InterPro" id="IPR002716">
    <property type="entry name" value="PIN_dom"/>
</dbReference>
<protein>
    <submittedName>
        <fullName evidence="2">PIN domain-containing protein</fullName>
    </submittedName>
</protein>
<keyword evidence="3" id="KW-1185">Reference proteome</keyword>
<comment type="caution">
    <text evidence="2">The sequence shown here is derived from an EMBL/GenBank/DDBJ whole genome shotgun (WGS) entry which is preliminary data.</text>
</comment>
<dbReference type="EMBL" id="JBHUIK010000003">
    <property type="protein sequence ID" value="MFD2214940.1"/>
    <property type="molecule type" value="Genomic_DNA"/>
</dbReference>
<dbReference type="Pfam" id="PF13638">
    <property type="entry name" value="PIN_4"/>
    <property type="match status" value="1"/>
</dbReference>
<sequence length="295" mass="33934">MKIDAGFHTILFAAGVLAVQPETLEVVPSFQFVFYSILVTALLSIHLRNQALTKLASKEEYFRGEVEKVITKKEQLIALNQVKEEELQEMKKELIWKKKAVTTDLYIQNRELEGLEKTLKPKRRLANSLILNTIILKELDRCKENDYEIAIDSNVFMKLNDDLCDIIKKYKVVISPIVRDEWNGLKKNEDRNVRAAAARASDLFDYMVSIGNAREITMTEEQIIQFKKGLTIKLTKKENDDRIIEHYAYEMEHGNSTIIVASDDTNFVTSSRLAGLKVMEIKIPKYSSNWSELIA</sequence>